<gene>
    <name evidence="1" type="ORF">CLV79_1226</name>
    <name evidence="2" type="ORF">LOS8367_03626</name>
</gene>
<dbReference type="EMBL" id="PYGB01000022">
    <property type="protein sequence ID" value="PSK80468.1"/>
    <property type="molecule type" value="Genomic_DNA"/>
</dbReference>
<organism evidence="2 3">
    <name type="scientific">Limimaricola soesokkakensis</name>
    <dbReference type="NCBI Taxonomy" id="1343159"/>
    <lineage>
        <taxon>Bacteria</taxon>
        <taxon>Pseudomonadati</taxon>
        <taxon>Pseudomonadota</taxon>
        <taxon>Alphaproteobacteria</taxon>
        <taxon>Rhodobacterales</taxon>
        <taxon>Paracoccaceae</taxon>
        <taxon>Limimaricola</taxon>
    </lineage>
</organism>
<evidence type="ECO:0000313" key="1">
    <source>
        <dbReference type="EMBL" id="PSK80468.1"/>
    </source>
</evidence>
<reference evidence="2 3" key="1">
    <citation type="submission" date="2017-03" db="EMBL/GenBank/DDBJ databases">
        <authorList>
            <person name="Afonso C.L."/>
            <person name="Miller P.J."/>
            <person name="Scott M.A."/>
            <person name="Spackman E."/>
            <person name="Goraichik I."/>
            <person name="Dimitrov K.M."/>
            <person name="Suarez D.L."/>
            <person name="Swayne D.E."/>
        </authorList>
    </citation>
    <scope>NUCLEOTIDE SEQUENCE [LARGE SCALE GENOMIC DNA]</scope>
    <source>
        <strain evidence="2 3">CECT 8367</strain>
    </source>
</reference>
<proteinExistence type="predicted"/>
<dbReference type="Proteomes" id="UP000240624">
    <property type="component" value="Unassembled WGS sequence"/>
</dbReference>
<evidence type="ECO:0000313" key="4">
    <source>
        <dbReference type="Proteomes" id="UP000240624"/>
    </source>
</evidence>
<evidence type="ECO:0000313" key="2">
    <source>
        <dbReference type="EMBL" id="SLN71439.1"/>
    </source>
</evidence>
<name>A0A1X7A6M5_9RHOB</name>
<dbReference type="Proteomes" id="UP000193495">
    <property type="component" value="Unassembled WGS sequence"/>
</dbReference>
<sequence length="56" mass="6318">MIKASVAPIVGNFFYENVRSPETRAYRVVSRYFDPQGARIGILLKTVEAVENSPFL</sequence>
<keyword evidence="4" id="KW-1185">Reference proteome</keyword>
<dbReference type="EMBL" id="FWFY01000021">
    <property type="protein sequence ID" value="SLN71439.1"/>
    <property type="molecule type" value="Genomic_DNA"/>
</dbReference>
<evidence type="ECO:0000313" key="3">
    <source>
        <dbReference type="Proteomes" id="UP000193495"/>
    </source>
</evidence>
<reference evidence="1 4" key="2">
    <citation type="submission" date="2018-03" db="EMBL/GenBank/DDBJ databases">
        <title>Genomic Encyclopedia of Archaeal and Bacterial Type Strains, Phase II (KMG-II): from individual species to whole genera.</title>
        <authorList>
            <person name="Goeker M."/>
        </authorList>
    </citation>
    <scope>NUCLEOTIDE SEQUENCE [LARGE SCALE GENOMIC DNA]</scope>
    <source>
        <strain evidence="1 4">DSM 29956</strain>
    </source>
</reference>
<accession>A0A1X7A6M5</accession>
<protein>
    <submittedName>
        <fullName evidence="2">Uncharacterized protein</fullName>
    </submittedName>
</protein>
<dbReference type="AlphaFoldDB" id="A0A1X7A6M5"/>